<name>A0ABX1EXI1_9PROT</name>
<dbReference type="Proteomes" id="UP000765160">
    <property type="component" value="Unassembled WGS sequence"/>
</dbReference>
<dbReference type="RefSeq" id="WP_168049096.1">
    <property type="nucleotide sequence ID" value="NZ_JAATJR010000002.1"/>
</dbReference>
<comment type="caution">
    <text evidence="1">The sequence shown here is derived from an EMBL/GenBank/DDBJ whole genome shotgun (WGS) entry which is preliminary data.</text>
</comment>
<keyword evidence="2" id="KW-1185">Reference proteome</keyword>
<proteinExistence type="predicted"/>
<gene>
    <name evidence="1" type="ORF">HB662_08355</name>
</gene>
<protein>
    <submittedName>
        <fullName evidence="1">Uncharacterized protein</fullName>
    </submittedName>
</protein>
<sequence length="56" mass="6066">MLPRVPKARLPRFARRNCANTAARGSGPGWPKALLDVVHKLLTAGAALATIMRLLF</sequence>
<evidence type="ECO:0000313" key="2">
    <source>
        <dbReference type="Proteomes" id="UP000765160"/>
    </source>
</evidence>
<dbReference type="EMBL" id="JAAVTX010000002">
    <property type="protein sequence ID" value="NKE44787.1"/>
    <property type="molecule type" value="Genomic_DNA"/>
</dbReference>
<reference evidence="1 2" key="1">
    <citation type="submission" date="2020-03" db="EMBL/GenBank/DDBJ databases">
        <title>Roseomonas selenitidurans sp. nov. isolated from soil.</title>
        <authorList>
            <person name="Liu H."/>
        </authorList>
    </citation>
    <scope>NUCLEOTIDE SEQUENCE [LARGE SCALE GENOMIC DNA]</scope>
    <source>
        <strain evidence="1 2">JCM 15073</strain>
    </source>
</reference>
<evidence type="ECO:0000313" key="1">
    <source>
        <dbReference type="EMBL" id="NKE44787.1"/>
    </source>
</evidence>
<accession>A0ABX1EXI1</accession>
<organism evidence="1 2">
    <name type="scientific">Falsiroseomonas frigidaquae</name>
    <dbReference type="NCBI Taxonomy" id="487318"/>
    <lineage>
        <taxon>Bacteria</taxon>
        <taxon>Pseudomonadati</taxon>
        <taxon>Pseudomonadota</taxon>
        <taxon>Alphaproteobacteria</taxon>
        <taxon>Acetobacterales</taxon>
        <taxon>Roseomonadaceae</taxon>
        <taxon>Falsiroseomonas</taxon>
    </lineage>
</organism>